<keyword evidence="1" id="KW-1133">Transmembrane helix</keyword>
<geneLocation type="plasmid" evidence="2">
    <name>pD4</name>
</geneLocation>
<keyword evidence="2" id="KW-0614">Plasmid</keyword>
<dbReference type="EMBL" id="CP072271">
    <property type="protein sequence ID" value="QTK45501.1"/>
    <property type="molecule type" value="Genomic_DNA"/>
</dbReference>
<dbReference type="Proteomes" id="UP000470018">
    <property type="component" value="Unassembled WGS sequence"/>
</dbReference>
<evidence type="ECO:0000313" key="11">
    <source>
        <dbReference type="Proteomes" id="UP000076296"/>
    </source>
</evidence>
<gene>
    <name evidence="3" type="ORF">AUO97_08115</name>
    <name evidence="6" type="ORF">CBE85_13625</name>
    <name evidence="7" type="ORF">CPI82_18565</name>
    <name evidence="9" type="ORF">FJU42_13910</name>
    <name evidence="5" type="ORF">G3N53_18690</name>
    <name evidence="8" type="ORF">J6E47_20185</name>
    <name evidence="4" type="ORF">LV35_03593</name>
</gene>
<evidence type="ECO:0000256" key="1">
    <source>
        <dbReference type="SAM" id="Phobius"/>
    </source>
</evidence>
<dbReference type="EMBL" id="JAAGTY010000037">
    <property type="protein sequence ID" value="NDW43100.1"/>
    <property type="molecule type" value="Genomic_DNA"/>
</dbReference>
<keyword evidence="1" id="KW-0472">Membrane</keyword>
<proteinExistence type="predicted"/>
<protein>
    <submittedName>
        <fullName evidence="3">Type VI secretion protein</fullName>
    </submittedName>
</protein>
<dbReference type="EMBL" id="LRDT01000048">
    <property type="protein sequence ID" value="KZA11684.1"/>
    <property type="molecule type" value="Genomic_DNA"/>
</dbReference>
<evidence type="ECO:0000313" key="13">
    <source>
        <dbReference type="Proteomes" id="UP000223291"/>
    </source>
</evidence>
<dbReference type="AlphaFoldDB" id="A0A090C2L6"/>
<feature type="transmembrane region" description="Helical" evidence="1">
    <location>
        <begin position="20"/>
        <end position="41"/>
    </location>
</feature>
<evidence type="ECO:0000313" key="16">
    <source>
        <dbReference type="Proteomes" id="UP000664966"/>
    </source>
</evidence>
<evidence type="ECO:0000313" key="10">
    <source>
        <dbReference type="Proteomes" id="UP000072389"/>
    </source>
</evidence>
<evidence type="ECO:0000313" key="5">
    <source>
        <dbReference type="EMBL" id="NDW43100.1"/>
    </source>
</evidence>
<keyword evidence="1" id="KW-0812">Transmembrane</keyword>
<evidence type="ECO:0000313" key="15">
    <source>
        <dbReference type="Proteomes" id="UP000470018"/>
    </source>
</evidence>
<dbReference type="Proteomes" id="UP000197394">
    <property type="component" value="Unassembled WGS sequence"/>
</dbReference>
<dbReference type="EMBL" id="KT779035">
    <property type="protein sequence ID" value="ALG88360.1"/>
    <property type="molecule type" value="Genomic_DNA"/>
</dbReference>
<evidence type="ECO:0000313" key="2">
    <source>
        <dbReference type="EMBL" id="ALG88360.1"/>
    </source>
</evidence>
<evidence type="ECO:0000313" key="4">
    <source>
        <dbReference type="EMBL" id="KZA11684.1"/>
    </source>
</evidence>
<accession>A0A090C2L6</accession>
<evidence type="ECO:0000313" key="14">
    <source>
        <dbReference type="Proteomes" id="UP000315888"/>
    </source>
</evidence>
<geneLocation type="plasmid" evidence="8 16">
    <name>p1KSK6</name>
</geneLocation>
<organism evidence="4 11">
    <name type="scientific">Acinetobacter baumannii</name>
    <dbReference type="NCBI Taxonomy" id="470"/>
    <lineage>
        <taxon>Bacteria</taxon>
        <taxon>Pseudomonadati</taxon>
        <taxon>Pseudomonadota</taxon>
        <taxon>Gammaproteobacteria</taxon>
        <taxon>Moraxellales</taxon>
        <taxon>Moraxellaceae</taxon>
        <taxon>Acinetobacter</taxon>
        <taxon>Acinetobacter calcoaceticus/baumannii complex</taxon>
    </lineage>
</organism>
<reference evidence="5 15" key="9">
    <citation type="submission" date="2020-02" db="EMBL/GenBank/DDBJ databases">
        <title>Whole genome shot-gun sequencing of clinical Carbapenem resistant A. baumannii.</title>
        <authorList>
            <person name="Veeraraghavan B."/>
            <person name="Mathur P."/>
            <person name="Vijayakumar S."/>
            <person name="Vasudevan K."/>
            <person name="Lincy M."/>
            <person name="Kirubananthan A."/>
        </authorList>
    </citation>
    <scope>NUCLEOTIDE SEQUENCE [LARGE SCALE GENOMIC DNA]</scope>
    <source>
        <strain evidence="5 15">SP816</strain>
    </source>
</reference>
<dbReference type="RefSeq" id="WP_000447535.1">
    <property type="nucleotide sequence ID" value="NZ_AP014650.1"/>
</dbReference>
<dbReference type="Proteomes" id="UP000315888">
    <property type="component" value="Unassembled WGS sequence"/>
</dbReference>
<reference evidence="3" key="3">
    <citation type="submission" date="2015-12" db="EMBL/GenBank/DDBJ databases">
        <authorList>
            <person name="Singh M.K."/>
            <person name="Fernando D.M."/>
            <person name="Kumar A."/>
        </authorList>
    </citation>
    <scope>NUCLEOTIDE SEQUENCE</scope>
    <source>
        <strain evidence="3">ATCC 17978-VU</strain>
    </source>
</reference>
<sequence length="192" mass="21274">METIDILQNMGFFFVAATELLRYFFVVSGFYIFLHALVDFVQISQPALAGRFMTQIRRPSAFGASMKLIIAAFLCTLGLRLQLLDIVGSLISDTTPAGVTYYDYTQYTGSSYTDELNLAVLVIIGVLQFFGLLAIGRGLWIWRDNADGIAKLSVGQGTMFMIGGMLAYKVEVVHAFLASWFGLDFFKIIGLT</sequence>
<feature type="transmembrane region" description="Helical" evidence="1">
    <location>
        <begin position="116"/>
        <end position="136"/>
    </location>
</feature>
<reference evidence="7 13" key="7">
    <citation type="submission" date="2017-09" db="EMBL/GenBank/DDBJ databases">
        <title>Draft genome of Acinetobacter baumannii strain I43, a mercury resistant bacteria.</title>
        <authorList>
            <person name="Siqueira K.A."/>
            <person name="Mello I.S."/>
            <person name="Mendes T.A."/>
            <person name="Soares M.A."/>
        </authorList>
    </citation>
    <scope>NUCLEOTIDE SEQUENCE [LARGE SCALE GENOMIC DNA]</scope>
    <source>
        <strain evidence="7 13">I43</strain>
    </source>
</reference>
<dbReference type="EMBL" id="VHGY01000036">
    <property type="protein sequence ID" value="TPU62356.1"/>
    <property type="molecule type" value="Genomic_DNA"/>
</dbReference>
<name>A0A090C2L6_ACIBA</name>
<dbReference type="Proteomes" id="UP000223291">
    <property type="component" value="Unassembled WGS sequence"/>
</dbReference>
<evidence type="ECO:0000313" key="7">
    <source>
        <dbReference type="EMBL" id="PHQ01244.1"/>
    </source>
</evidence>
<evidence type="ECO:0000313" key="8">
    <source>
        <dbReference type="EMBL" id="QTK45501.1"/>
    </source>
</evidence>
<evidence type="ECO:0000313" key="9">
    <source>
        <dbReference type="EMBL" id="TPU62356.1"/>
    </source>
</evidence>
<dbReference type="Proteomes" id="UP000076296">
    <property type="component" value="Unassembled WGS sequence"/>
</dbReference>
<reference evidence="6 12" key="6">
    <citation type="submission" date="2017-05" db="EMBL/GenBank/DDBJ databases">
        <title>Draft genome sequence of MDR A. baumannii AB360.</title>
        <authorList>
            <person name="Wareham D.W."/>
            <person name="Bean D.C."/>
        </authorList>
    </citation>
    <scope>NUCLEOTIDE SEQUENCE [LARGE SCALE GENOMIC DNA]</scope>
    <source>
        <strain evidence="6 12">AB360</strain>
    </source>
</reference>
<reference evidence="9 14" key="8">
    <citation type="submission" date="2019-06" db="EMBL/GenBank/DDBJ databases">
        <title>A Diverse Panel of Clinical Acinetobacter baumannii for Research Use.</title>
        <authorList>
            <person name="Mcgann P."/>
            <person name="Snesrud E."/>
            <person name="Galac M.R."/>
        </authorList>
    </citation>
    <scope>NUCLEOTIDE SEQUENCE [LARGE SCALE GENOMIC DNA]</scope>
    <source>
        <strain evidence="9 14">MRSN14237</strain>
    </source>
</reference>
<evidence type="ECO:0000313" key="3">
    <source>
        <dbReference type="EMBL" id="APP30777.1"/>
    </source>
</evidence>
<dbReference type="EMBL" id="NXDV01000022">
    <property type="protein sequence ID" value="PHQ01244.1"/>
    <property type="molecule type" value="Genomic_DNA"/>
</dbReference>
<reference evidence="3" key="5">
    <citation type="submission" date="2016-12" db="EMBL/GenBank/DDBJ databases">
        <authorList>
            <person name="Singh M."/>
            <person name="Fernando D."/>
            <person name="Kumar A."/>
        </authorList>
    </citation>
    <scope>NUCLEOTIDE SEQUENCE</scope>
    <source>
        <strain evidence="3">ATCC 17978-VU</strain>
    </source>
</reference>
<evidence type="ECO:0000313" key="12">
    <source>
        <dbReference type="Proteomes" id="UP000197394"/>
    </source>
</evidence>
<reference evidence="2" key="2">
    <citation type="submission" date="2015-09" db="EMBL/GenBank/DDBJ databases">
        <title>Conjugative plasmids carrying the sulphonamide resistance gene sul2.</title>
        <authorList>
            <person name="Hamidian M."/>
            <person name="Holt K.E."/>
            <person name="Pickard D."/>
            <person name="Hall R.M."/>
        </authorList>
    </citation>
    <scope>NUCLEOTIDE SEQUENCE</scope>
    <source>
        <strain evidence="2">D4</strain>
        <plasmid evidence="2">pD4</plasmid>
    </source>
</reference>
<reference evidence="4 11" key="4">
    <citation type="submission" date="2016-01" db="EMBL/GenBank/DDBJ databases">
        <title>Draft sequences of Acinetobacter baumannii isolates from wounded military personnel.</title>
        <authorList>
            <person name="Arivett B.A."/>
            <person name="Fiester S.E."/>
            <person name="Ream D.C."/>
            <person name="Actis L.A."/>
        </authorList>
    </citation>
    <scope>NUCLEOTIDE SEQUENCE [LARGE SCALE GENOMIC DNA]</scope>
    <source>
        <strain evidence="4 11">AB2828</strain>
    </source>
</reference>
<dbReference type="EMBL" id="CP018664">
    <property type="protein sequence ID" value="APP30777.1"/>
    <property type="molecule type" value="Genomic_DNA"/>
</dbReference>
<dbReference type="Proteomes" id="UP000072389">
    <property type="component" value="Chromosome"/>
</dbReference>
<dbReference type="PATRIC" id="fig|470.1369.peg.3757"/>
<reference evidence="8" key="10">
    <citation type="submission" date="2021-03" db="EMBL/GenBank/DDBJ databases">
        <title>Complete genome sequencing of Acinetobacter baumannii.</title>
        <authorList>
            <person name="Yadav B."/>
            <person name="Makwana N."/>
            <person name="Kharat A.S."/>
            <person name="Veeraraghavan B."/>
            <person name="Vijayakumar S."/>
            <person name="Priya M."/>
        </authorList>
    </citation>
    <scope>NUCLEOTIDE SEQUENCE</scope>
    <source>
        <strain evidence="8">KSK6</strain>
        <plasmid evidence="8">p1KSK6</plasmid>
    </source>
</reference>
<reference evidence="3 10" key="1">
    <citation type="journal article" date="2014" name="Antimicrob. Agents Chemother.">
        <title>Triclosan can select for an AdeIJK-overexpressing mutant of Acinetobacter baumannii ATCC 17978 that displays reduced susceptibility to multiple antibiotics.</title>
        <authorList>
            <person name="Fernando D.M."/>
            <person name="Xu W."/>
            <person name="Loewen P.C."/>
            <person name="Zhanel G.G."/>
            <person name="Kumar A."/>
        </authorList>
    </citation>
    <scope>NUCLEOTIDE SEQUENCE [LARGE SCALE GENOMIC DNA]</scope>
    <source>
        <strain evidence="10">ATCC 17978</strain>
        <strain evidence="3">ATCC 17978-VU</strain>
    </source>
</reference>
<feature type="transmembrane region" description="Helical" evidence="1">
    <location>
        <begin position="62"/>
        <end position="83"/>
    </location>
</feature>
<dbReference type="EMBL" id="NGKM01000014">
    <property type="protein sequence ID" value="OWK66036.1"/>
    <property type="molecule type" value="Genomic_DNA"/>
</dbReference>
<evidence type="ECO:0000313" key="6">
    <source>
        <dbReference type="EMBL" id="OWK66036.1"/>
    </source>
</evidence>
<dbReference type="Proteomes" id="UP000664966">
    <property type="component" value="Plasmid p1KSK6"/>
</dbReference>